<protein>
    <submittedName>
        <fullName evidence="1">Uncharacterized protein</fullName>
    </submittedName>
</protein>
<proteinExistence type="predicted"/>
<evidence type="ECO:0000313" key="2">
    <source>
        <dbReference type="Proteomes" id="UP000765509"/>
    </source>
</evidence>
<comment type="caution">
    <text evidence="1">The sequence shown here is derived from an EMBL/GenBank/DDBJ whole genome shotgun (WGS) entry which is preliminary data.</text>
</comment>
<dbReference type="EMBL" id="AVOT02043359">
    <property type="protein sequence ID" value="MBW0538796.1"/>
    <property type="molecule type" value="Genomic_DNA"/>
</dbReference>
<evidence type="ECO:0000313" key="1">
    <source>
        <dbReference type="EMBL" id="MBW0538796.1"/>
    </source>
</evidence>
<keyword evidence="2" id="KW-1185">Reference proteome</keyword>
<reference evidence="1" key="1">
    <citation type="submission" date="2021-03" db="EMBL/GenBank/DDBJ databases">
        <title>Draft genome sequence of rust myrtle Austropuccinia psidii MF-1, a brazilian biotype.</title>
        <authorList>
            <person name="Quecine M.C."/>
            <person name="Pachon D.M.R."/>
            <person name="Bonatelli M.L."/>
            <person name="Correr F.H."/>
            <person name="Franceschini L.M."/>
            <person name="Leite T.F."/>
            <person name="Margarido G.R.A."/>
            <person name="Almeida C.A."/>
            <person name="Ferrarezi J.A."/>
            <person name="Labate C.A."/>
        </authorList>
    </citation>
    <scope>NUCLEOTIDE SEQUENCE</scope>
    <source>
        <strain evidence="1">MF-1</strain>
    </source>
</reference>
<dbReference type="Proteomes" id="UP000765509">
    <property type="component" value="Unassembled WGS sequence"/>
</dbReference>
<sequence>MNCVSRIPTVEYKLAQMVQCHTGCPNTACMDQLSCPRSAGVLDPFKTYLNDQQPRDIALEESWSSIPPREYVWNEIPNTWKASELGSLNGLLVATMNCKTEGLKPSFGMGDWPGDLIRNGIMES</sequence>
<organism evidence="1 2">
    <name type="scientific">Austropuccinia psidii MF-1</name>
    <dbReference type="NCBI Taxonomy" id="1389203"/>
    <lineage>
        <taxon>Eukaryota</taxon>
        <taxon>Fungi</taxon>
        <taxon>Dikarya</taxon>
        <taxon>Basidiomycota</taxon>
        <taxon>Pucciniomycotina</taxon>
        <taxon>Pucciniomycetes</taxon>
        <taxon>Pucciniales</taxon>
        <taxon>Sphaerophragmiaceae</taxon>
        <taxon>Austropuccinia</taxon>
    </lineage>
</organism>
<dbReference type="AlphaFoldDB" id="A0A9Q3ID44"/>
<name>A0A9Q3ID44_9BASI</name>
<gene>
    <name evidence="1" type="ORF">O181_078511</name>
</gene>
<accession>A0A9Q3ID44</accession>